<organism evidence="2 3">
    <name type="scientific">Palleronia caenipelagi</name>
    <dbReference type="NCBI Taxonomy" id="2489174"/>
    <lineage>
        <taxon>Bacteria</taxon>
        <taxon>Pseudomonadati</taxon>
        <taxon>Pseudomonadota</taxon>
        <taxon>Alphaproteobacteria</taxon>
        <taxon>Rhodobacterales</taxon>
        <taxon>Roseobacteraceae</taxon>
        <taxon>Palleronia</taxon>
    </lineage>
</organism>
<proteinExistence type="predicted"/>
<dbReference type="InterPro" id="IPR009752">
    <property type="entry name" value="Phage_Mu_GpJ"/>
</dbReference>
<keyword evidence="3" id="KW-1185">Reference proteome</keyword>
<comment type="caution">
    <text evidence="2">The sequence shown here is derived from an EMBL/GenBank/DDBJ whole genome shotgun (WGS) entry which is preliminary data.</text>
</comment>
<name>A0A547PW36_9RHOB</name>
<dbReference type="Pfam" id="PF07030">
    <property type="entry name" value="Phage_Mu_Gp36"/>
    <property type="match status" value="1"/>
</dbReference>
<feature type="region of interest" description="Disordered" evidence="1">
    <location>
        <begin position="106"/>
        <end position="142"/>
    </location>
</feature>
<dbReference type="Proteomes" id="UP000318590">
    <property type="component" value="Unassembled WGS sequence"/>
</dbReference>
<accession>A0A547PW36</accession>
<dbReference type="OrthoDB" id="7778779at2"/>
<protein>
    <submittedName>
        <fullName evidence="2">DUF1320 domain-containing protein</fullName>
    </submittedName>
</protein>
<dbReference type="RefSeq" id="WP_142835015.1">
    <property type="nucleotide sequence ID" value="NZ_VFSV01000020.1"/>
</dbReference>
<evidence type="ECO:0000256" key="1">
    <source>
        <dbReference type="SAM" id="MobiDB-lite"/>
    </source>
</evidence>
<dbReference type="AlphaFoldDB" id="A0A547PW36"/>
<dbReference type="EMBL" id="VFSV01000020">
    <property type="protein sequence ID" value="TRD18343.1"/>
    <property type="molecule type" value="Genomic_DNA"/>
</dbReference>
<evidence type="ECO:0000313" key="2">
    <source>
        <dbReference type="EMBL" id="TRD18343.1"/>
    </source>
</evidence>
<evidence type="ECO:0000313" key="3">
    <source>
        <dbReference type="Proteomes" id="UP000318590"/>
    </source>
</evidence>
<sequence>MPYASVADLQAVIPPRDLALLSDFEGGAEAADADRLARALDDASAEIDSFIARQVSLPLTDPPHILKVICRDLAMCRLYLNLGRLSETNEKLRDQAIGWLRDVSEGKISLGDDDTPATPTSGGVAMSDGPERRFTRQSLRGY</sequence>
<gene>
    <name evidence="2" type="ORF">FEV53_11855</name>
</gene>
<reference evidence="2 3" key="1">
    <citation type="submission" date="2019-06" db="EMBL/GenBank/DDBJ databases">
        <title>Paenimaribius caenipelagi gen. nov., sp. nov., isolated from a tidal flat.</title>
        <authorList>
            <person name="Yoon J.-H."/>
        </authorList>
    </citation>
    <scope>NUCLEOTIDE SEQUENCE [LARGE SCALE GENOMIC DNA]</scope>
    <source>
        <strain evidence="2 3">JBTF-M29</strain>
    </source>
</reference>